<dbReference type="GO" id="GO:0004697">
    <property type="term" value="F:diacylglycerol-dependent serine/threonine kinase activity"/>
    <property type="evidence" value="ECO:0007669"/>
    <property type="project" value="UniProtKB-EC"/>
</dbReference>
<dbReference type="InterPro" id="IPR011009">
    <property type="entry name" value="Kinase-like_dom_sf"/>
</dbReference>
<evidence type="ECO:0000313" key="2">
    <source>
        <dbReference type="Proteomes" id="UP000507470"/>
    </source>
</evidence>
<dbReference type="Gene3D" id="1.10.510.10">
    <property type="entry name" value="Transferase(Phosphotransferase) domain 1"/>
    <property type="match status" value="1"/>
</dbReference>
<dbReference type="Proteomes" id="UP000507470">
    <property type="component" value="Unassembled WGS sequence"/>
</dbReference>
<organism evidence="1 2">
    <name type="scientific">Mytilus coruscus</name>
    <name type="common">Sea mussel</name>
    <dbReference type="NCBI Taxonomy" id="42192"/>
    <lineage>
        <taxon>Eukaryota</taxon>
        <taxon>Metazoa</taxon>
        <taxon>Spiralia</taxon>
        <taxon>Lophotrochozoa</taxon>
        <taxon>Mollusca</taxon>
        <taxon>Bivalvia</taxon>
        <taxon>Autobranchia</taxon>
        <taxon>Pteriomorphia</taxon>
        <taxon>Mytilida</taxon>
        <taxon>Mytiloidea</taxon>
        <taxon>Mytilidae</taxon>
        <taxon>Mytilinae</taxon>
        <taxon>Mytilus</taxon>
    </lineage>
</organism>
<evidence type="ECO:0000313" key="1">
    <source>
        <dbReference type="EMBL" id="CAC5421105.1"/>
    </source>
</evidence>
<dbReference type="GO" id="GO:0005829">
    <property type="term" value="C:cytosol"/>
    <property type="evidence" value="ECO:0007669"/>
    <property type="project" value="TreeGrafter"/>
</dbReference>
<dbReference type="SUPFAM" id="SSF56112">
    <property type="entry name" value="Protein kinase-like (PK-like)"/>
    <property type="match status" value="1"/>
</dbReference>
<accession>A0A6J8ENG6</accession>
<dbReference type="GO" id="GO:0008270">
    <property type="term" value="F:zinc ion binding"/>
    <property type="evidence" value="ECO:0007669"/>
    <property type="project" value="UniProtKB-KW"/>
</dbReference>
<dbReference type="PANTHER" id="PTHR22968">
    <property type="entry name" value="PROTEIN KINASE C, MU"/>
    <property type="match status" value="1"/>
</dbReference>
<dbReference type="EC" id="2.7.11.13" evidence="1"/>
<proteinExistence type="predicted"/>
<keyword evidence="2" id="KW-1185">Reference proteome</keyword>
<dbReference type="OrthoDB" id="6257627at2759"/>
<dbReference type="AlphaFoldDB" id="A0A6J8ENG6"/>
<dbReference type="GO" id="GO:0007200">
    <property type="term" value="P:phospholipase C-activating G protein-coupled receptor signaling pathway"/>
    <property type="evidence" value="ECO:0007669"/>
    <property type="project" value="TreeGrafter"/>
</dbReference>
<dbReference type="PANTHER" id="PTHR22968:SF24">
    <property type="entry name" value="SERINE_THREONINE-PROTEIN KINASE"/>
    <property type="match status" value="1"/>
</dbReference>
<protein>
    <submittedName>
        <fullName evidence="1">PKD</fullName>
        <ecNumber evidence="1">2.7.11.13</ecNumber>
    </submittedName>
</protein>
<reference evidence="1 2" key="1">
    <citation type="submission" date="2020-06" db="EMBL/GenBank/DDBJ databases">
        <authorList>
            <person name="Li R."/>
            <person name="Bekaert M."/>
        </authorList>
    </citation>
    <scope>NUCLEOTIDE SEQUENCE [LARGE SCALE GENOMIC DNA]</scope>
    <source>
        <strain evidence="2">wild</strain>
    </source>
</reference>
<name>A0A6J8ENG6_MYTCO</name>
<gene>
    <name evidence="1" type="ORF">MCOR_53257</name>
</gene>
<keyword evidence="1" id="KW-0808">Transferase</keyword>
<dbReference type="GO" id="GO:0035556">
    <property type="term" value="P:intracellular signal transduction"/>
    <property type="evidence" value="ECO:0007669"/>
    <property type="project" value="TreeGrafter"/>
</dbReference>
<sequence>MCFDQFEHKLKIDYNHFSLSGTLLSKNPEGDQIQNASFMYPPNPWKEISQEGYLSGTFPFNEDEEISDQIQNASFMYPPNPWKEISQEAERILGIIFITNQRSRPSCKKVLQHPWLKQDYQTWCDLRKLEEQVGHRYITHESDDDRWEQFRKDKALKLWQDIGMKGSE</sequence>
<dbReference type="EMBL" id="CACVKT020009209">
    <property type="protein sequence ID" value="CAC5421105.1"/>
    <property type="molecule type" value="Genomic_DNA"/>
</dbReference>